<dbReference type="InterPro" id="IPR011067">
    <property type="entry name" value="Plasmid_toxin/cell-grow_inhib"/>
</dbReference>
<accession>A0ABU3Z2K4</accession>
<organism evidence="1 2">
    <name type="scientific">Methanoculleus nereidis</name>
    <dbReference type="NCBI Taxonomy" id="2735141"/>
    <lineage>
        <taxon>Archaea</taxon>
        <taxon>Methanobacteriati</taxon>
        <taxon>Methanobacteriota</taxon>
        <taxon>Stenosarchaea group</taxon>
        <taxon>Methanomicrobia</taxon>
        <taxon>Methanomicrobiales</taxon>
        <taxon>Methanomicrobiaceae</taxon>
        <taxon>Methanoculleus</taxon>
    </lineage>
</organism>
<dbReference type="InterPro" id="IPR003477">
    <property type="entry name" value="PemK-like"/>
</dbReference>
<dbReference type="Pfam" id="PF02452">
    <property type="entry name" value="PemK_toxin"/>
    <property type="match status" value="1"/>
</dbReference>
<gene>
    <name evidence="1" type="ORF">HL657_07500</name>
</gene>
<sequence>MCMGRYTSGDVILAPVRIGGGGERKVRPVVVVSAGEDGTLLVCPVSSSPSTDGISVSLSLHDFARGGLDLFIESYALAAHAATIRAAEVVGKKGTLIPETFAAVREAVPGVYKKRGR</sequence>
<reference evidence="1 2" key="1">
    <citation type="submission" date="2020-05" db="EMBL/GenBank/DDBJ databases">
        <title>Isolation and characterization of methanoarchaea from a cold seep at offshore SW Taiwan.</title>
        <authorList>
            <person name="Chen Y.-W."/>
            <person name="Chen S.-C."/>
            <person name="Lai M.-C."/>
        </authorList>
    </citation>
    <scope>NUCLEOTIDE SEQUENCE [LARGE SCALE GENOMIC DNA]</scope>
    <source>
        <strain evidence="1 2">YWC-01</strain>
    </source>
</reference>
<protein>
    <submittedName>
        <fullName evidence="1">Type II toxin-antitoxin system PemK/MazF family toxin</fullName>
    </submittedName>
</protein>
<dbReference type="Gene3D" id="2.30.30.110">
    <property type="match status" value="1"/>
</dbReference>
<evidence type="ECO:0000313" key="2">
    <source>
        <dbReference type="Proteomes" id="UP001273768"/>
    </source>
</evidence>
<dbReference type="SUPFAM" id="SSF50118">
    <property type="entry name" value="Cell growth inhibitor/plasmid maintenance toxic component"/>
    <property type="match status" value="1"/>
</dbReference>
<dbReference type="Proteomes" id="UP001273768">
    <property type="component" value="Unassembled WGS sequence"/>
</dbReference>
<evidence type="ECO:0000313" key="1">
    <source>
        <dbReference type="EMBL" id="MDV4343021.1"/>
    </source>
</evidence>
<keyword evidence="2" id="KW-1185">Reference proteome</keyword>
<dbReference type="EMBL" id="JABFFQ010000005">
    <property type="protein sequence ID" value="MDV4343021.1"/>
    <property type="molecule type" value="Genomic_DNA"/>
</dbReference>
<comment type="caution">
    <text evidence="1">The sequence shown here is derived from an EMBL/GenBank/DDBJ whole genome shotgun (WGS) entry which is preliminary data.</text>
</comment>
<name>A0ABU3Z2K4_9EURY</name>
<proteinExistence type="predicted"/>